<evidence type="ECO:0000259" key="4">
    <source>
        <dbReference type="Pfam" id="PF10145"/>
    </source>
</evidence>
<evidence type="ECO:0000313" key="6">
    <source>
        <dbReference type="Proteomes" id="UP000217065"/>
    </source>
</evidence>
<gene>
    <name evidence="5" type="ORF">CF394_11245</name>
</gene>
<organism evidence="5 6">
    <name type="scientific">Tetzosporium hominis</name>
    <dbReference type="NCBI Taxonomy" id="2020506"/>
    <lineage>
        <taxon>Bacteria</taxon>
        <taxon>Bacillati</taxon>
        <taxon>Bacillota</taxon>
        <taxon>Bacilli</taxon>
        <taxon>Bacillales</taxon>
        <taxon>Caryophanaceae</taxon>
        <taxon>Tetzosporium</taxon>
    </lineage>
</organism>
<reference evidence="5 6" key="1">
    <citation type="submission" date="2017-07" db="EMBL/GenBank/DDBJ databases">
        <title>Tetzosporium hominis gen.nov. sp.nov.</title>
        <authorList>
            <person name="Tetz G."/>
            <person name="Tetz V."/>
        </authorList>
    </citation>
    <scope>NUCLEOTIDE SEQUENCE [LARGE SCALE GENOMIC DNA]</scope>
    <source>
        <strain evidence="5 6">VT-49</strain>
    </source>
</reference>
<dbReference type="Pfam" id="PF10145">
    <property type="entry name" value="PhageMin_Tail"/>
    <property type="match status" value="1"/>
</dbReference>
<sequence length="851" mass="91439">MSKNPEAKITVKMLNEQFKKGAQELSEESKTLSKNFKLQSEQMKLTASDTEKLEARLEFLKQKQDNARKSVENAQGSYDKAVEVFGKNSKAAEDLEKKLTDAKIEEQKFANEVELASRKLKDQQTESEKSGKKLDELKQKAEDTGKKMKDMGESAKDIGGKMTAGVSAPIAAIGGMALKTASDFEGAGARLRTQLGLTEEQSRDLEESAKNLWRNGFGASVSEAGDAISIIYQQLGNLPAEEIESVAESAFMLADAFGVDVQDSTRAAQQLMQQFGTDSTSAMDMITVAFQRGGDYSGELLDTVTEYAPQFANMGFSAEQMMGMFASGAESGIWSLDKLGDAVKESFLQITDGADNTRDALGDLGLDYKQIESDMAAGGEKANGAFMAVMGAISGVTDEAERNRLAVELMGTPIEDLGPQYQAFFAQAGEGMTGFEGAAKNASDELYDTFGARLTTTMRSLQESLIPVGEKLLDVAERILPILVEWVSKVVDWFSGLSPVMQNVTLIIGAISMALGPLIVAFGFVMSAIGSMIPVFAKLLPLVSKLGPIFTGIRTALALLTGPIGIAIAIITLLGIIIYKNWDTIKAKTIEIFSAISVFFTAVWASMKAGIVSFVSSAAAKFGEFRSKVQAIFSAAAAIMSNVISSARAAVISIIVNLVSEGVSRFNTLKSRIQSIFEGIRSVASSIFGRIKSAITNPIETAKSTVLDIIDKIKNAFTNMKITIPKPKIPKVSVSMGTKKFMGADVPVPKFDITWFKTGGVFNKKAILGNAGFGDVAEAIVPFQGSHADRIAELIAVAQNRLANARTPEVVVLEGNVSIDDHVLGKVMFRKIEENMQINDDIIDLMGGGRA</sequence>
<feature type="transmembrane region" description="Helical" evidence="3">
    <location>
        <begin position="504"/>
        <end position="537"/>
    </location>
</feature>
<dbReference type="OrthoDB" id="2157658at2"/>
<feature type="domain" description="Phage tail tape measure protein" evidence="4">
    <location>
        <begin position="217"/>
        <end position="411"/>
    </location>
</feature>
<evidence type="ECO:0000313" key="5">
    <source>
        <dbReference type="EMBL" id="OZS77449.1"/>
    </source>
</evidence>
<dbReference type="Gene3D" id="1.20.120.20">
    <property type="entry name" value="Apolipoprotein"/>
    <property type="match status" value="1"/>
</dbReference>
<feature type="transmembrane region" description="Helical" evidence="3">
    <location>
        <begin position="557"/>
        <end position="578"/>
    </location>
</feature>
<keyword evidence="6" id="KW-1185">Reference proteome</keyword>
<accession>A0A264W1J4</accession>
<evidence type="ECO:0000256" key="3">
    <source>
        <dbReference type="SAM" id="Phobius"/>
    </source>
</evidence>
<feature type="transmembrane region" description="Helical" evidence="3">
    <location>
        <begin position="590"/>
        <end position="611"/>
    </location>
</feature>
<evidence type="ECO:0000256" key="1">
    <source>
        <dbReference type="ARBA" id="ARBA00022612"/>
    </source>
</evidence>
<dbReference type="InterPro" id="IPR010090">
    <property type="entry name" value="Phage_tape_meas"/>
</dbReference>
<feature type="region of interest" description="Disordered" evidence="2">
    <location>
        <begin position="113"/>
        <end position="154"/>
    </location>
</feature>
<keyword evidence="3" id="KW-1133">Transmembrane helix</keyword>
<name>A0A264W1J4_9BACL</name>
<keyword evidence="3" id="KW-0472">Membrane</keyword>
<keyword evidence="1" id="KW-1188">Viral release from host cell</keyword>
<dbReference type="EMBL" id="NOKQ01000230">
    <property type="protein sequence ID" value="OZS77449.1"/>
    <property type="molecule type" value="Genomic_DNA"/>
</dbReference>
<dbReference type="PANTHER" id="PTHR37813:SF1">
    <property type="entry name" value="FELS-2 PROPHAGE PROTEIN"/>
    <property type="match status" value="1"/>
</dbReference>
<protein>
    <recommendedName>
        <fullName evidence="4">Phage tail tape measure protein domain-containing protein</fullName>
    </recommendedName>
</protein>
<dbReference type="Proteomes" id="UP000217065">
    <property type="component" value="Unassembled WGS sequence"/>
</dbReference>
<proteinExistence type="predicted"/>
<dbReference type="AlphaFoldDB" id="A0A264W1J4"/>
<comment type="caution">
    <text evidence="5">The sequence shown here is derived from an EMBL/GenBank/DDBJ whole genome shotgun (WGS) entry which is preliminary data.</text>
</comment>
<evidence type="ECO:0000256" key="2">
    <source>
        <dbReference type="SAM" id="MobiDB-lite"/>
    </source>
</evidence>
<keyword evidence="3" id="KW-0812">Transmembrane</keyword>
<dbReference type="PANTHER" id="PTHR37813">
    <property type="entry name" value="FELS-2 PROPHAGE PROTEIN"/>
    <property type="match status" value="1"/>
</dbReference>
<dbReference type="RefSeq" id="WP_094943751.1">
    <property type="nucleotide sequence ID" value="NZ_NOKQ01000230.1"/>
</dbReference>